<gene>
    <name evidence="1" type="ORF">MML48_1g06809</name>
</gene>
<organism evidence="1 2">
    <name type="scientific">Holotrichia oblita</name>
    <name type="common">Chafer beetle</name>
    <dbReference type="NCBI Taxonomy" id="644536"/>
    <lineage>
        <taxon>Eukaryota</taxon>
        <taxon>Metazoa</taxon>
        <taxon>Ecdysozoa</taxon>
        <taxon>Arthropoda</taxon>
        <taxon>Hexapoda</taxon>
        <taxon>Insecta</taxon>
        <taxon>Pterygota</taxon>
        <taxon>Neoptera</taxon>
        <taxon>Endopterygota</taxon>
        <taxon>Coleoptera</taxon>
        <taxon>Polyphaga</taxon>
        <taxon>Scarabaeiformia</taxon>
        <taxon>Scarabaeidae</taxon>
        <taxon>Melolonthinae</taxon>
        <taxon>Holotrichia</taxon>
    </lineage>
</organism>
<name>A0ACB9TVQ5_HOLOL</name>
<keyword evidence="2" id="KW-1185">Reference proteome</keyword>
<protein>
    <submittedName>
        <fullName evidence="1">Nephrin</fullName>
    </submittedName>
</protein>
<reference evidence="1" key="1">
    <citation type="submission" date="2022-04" db="EMBL/GenBank/DDBJ databases">
        <title>Chromosome-scale genome assembly of Holotrichia oblita Faldermann.</title>
        <authorList>
            <person name="Rongchong L."/>
        </authorList>
    </citation>
    <scope>NUCLEOTIDE SEQUENCE</scope>
    <source>
        <strain evidence="1">81SQS9</strain>
    </source>
</reference>
<accession>A0ACB9TVQ5</accession>
<dbReference type="Proteomes" id="UP001056778">
    <property type="component" value="Chromosome 1"/>
</dbReference>
<evidence type="ECO:0000313" key="1">
    <source>
        <dbReference type="EMBL" id="KAI4470881.1"/>
    </source>
</evidence>
<dbReference type="EMBL" id="CM043015">
    <property type="protein sequence ID" value="KAI4470881.1"/>
    <property type="molecule type" value="Genomic_DNA"/>
</dbReference>
<evidence type="ECO:0000313" key="2">
    <source>
        <dbReference type="Proteomes" id="UP001056778"/>
    </source>
</evidence>
<proteinExistence type="predicted"/>
<sequence>MYMHKYEWSGSQDTGDCSLWIRSAQIDFDDGSWECQVTASDFHTQDALSSFPVRLVVRVYVIPFVPVQPRKPKIEYNQNQVLPGHNLTALHGELAVIKCVSHFGNPPPILKWFLDQNEVTPIRKQENMTEIDIPKTWVAVSILELTISKENHGKTLRCVAVHETYATKSSSVEVRLDVMFIPETRLLGIPSNDIEESKDSVAIRCVVSANPKANVVWRRQGQNQAASLQELLQFSPVLRQHAGYYICQARNKAGESHPIMVQLDVKYPPKILSIGPDRLTTAPLFTSATFECVAEGNPQPTYQWLQRLPTPSDVILERGWESKLHIANVTYDYQGEYVCKVTNIIGGAERTIQSEAIALQVVGAPQVLRHITSPQIIVEKGETAKISLVVCADPRPRVVAWEWGSLRLEAGSELGRYHVDDVIQEAREDCYLATLRIKDTDVTDSRSYYLAVENDRGIDRHVVQLYVNEPLDVGTLVSLGAVGLAISLLMVCGCVYAIRTERWCFAQKAVGYKAKKSKVLTMEQIKLFLENAEDEKYLLWKVVLIMGVSGAKRRDELTKITVDNIQDTSNILIITVPDTKTDINRTFTITNPDYIRLYHKYIALRPKYVTCHRLFLRYKQGRCYAQVIGVHSIGKVPCLIANYLGLPNSEQYTGHCFRRSSAILLANSGATISVLKRHGGWKSATVAESYVEDSIENKNKIANSISGTSSQCIYNQNEITATVSNYNSNKNLDFTASGVNITNNTNCTININMYPKGKGDFKPADMNGEVLTDEDTYLSNQGNNTDDDVPDIQDDVADDQDDSEMIIC</sequence>
<comment type="caution">
    <text evidence="1">The sequence shown here is derived from an EMBL/GenBank/DDBJ whole genome shotgun (WGS) entry which is preliminary data.</text>
</comment>